<dbReference type="Gene3D" id="1.10.357.40">
    <property type="entry name" value="YbiA-like"/>
    <property type="match status" value="1"/>
</dbReference>
<dbReference type="AlphaFoldDB" id="A0A9N9J975"/>
<dbReference type="SUPFAM" id="SSF143990">
    <property type="entry name" value="YbiA-like"/>
    <property type="match status" value="1"/>
</dbReference>
<dbReference type="OrthoDB" id="206452at2759"/>
<evidence type="ECO:0000313" key="1">
    <source>
        <dbReference type="EMBL" id="CAG8765274.1"/>
    </source>
</evidence>
<feature type="non-terminal residue" evidence="1">
    <location>
        <position position="287"/>
    </location>
</feature>
<proteinExistence type="predicted"/>
<comment type="caution">
    <text evidence="1">The sequence shown here is derived from an EMBL/GenBank/DDBJ whole genome shotgun (WGS) entry which is preliminary data.</text>
</comment>
<dbReference type="InterPro" id="IPR037238">
    <property type="entry name" value="YbiA-like_sf"/>
</dbReference>
<dbReference type="EMBL" id="CAJVQA010020723">
    <property type="protein sequence ID" value="CAG8765274.1"/>
    <property type="molecule type" value="Genomic_DNA"/>
</dbReference>
<sequence>YNLSKYFPSHEWNKHNLRLIFQDFDGLDDYTPIVKAISDIVLECWANNRDIFIFVTAEPIYPVNVIATLIKRLRILFDRQTLKIIAFWVGVYHISRAMIANQCDISGASHCIQVDEEHEVVDEVMSYIEKVNMEKDECPASLLNAYREFNNSYPAATKIDGQIWCSILHYVEAHTKENRSEIICDLCPTNKKEWNPTHSINNTNQEHYIQEIMCNALYNKFSQHPRIKHKLLSTVNLPLDFLNVTNDTNEDKVKSALTGNMFIKILAETRSTLMQECKKNNNNEEKI</sequence>
<keyword evidence="2" id="KW-1185">Reference proteome</keyword>
<organism evidence="1 2">
    <name type="scientific">Cetraspora pellucida</name>
    <dbReference type="NCBI Taxonomy" id="1433469"/>
    <lineage>
        <taxon>Eukaryota</taxon>
        <taxon>Fungi</taxon>
        <taxon>Fungi incertae sedis</taxon>
        <taxon>Mucoromycota</taxon>
        <taxon>Glomeromycotina</taxon>
        <taxon>Glomeromycetes</taxon>
        <taxon>Diversisporales</taxon>
        <taxon>Gigasporaceae</taxon>
        <taxon>Cetraspora</taxon>
    </lineage>
</organism>
<dbReference type="Proteomes" id="UP000789759">
    <property type="component" value="Unassembled WGS sequence"/>
</dbReference>
<accession>A0A9N9J975</accession>
<reference evidence="1" key="1">
    <citation type="submission" date="2021-06" db="EMBL/GenBank/DDBJ databases">
        <authorList>
            <person name="Kallberg Y."/>
            <person name="Tangrot J."/>
            <person name="Rosling A."/>
        </authorList>
    </citation>
    <scope>NUCLEOTIDE SEQUENCE</scope>
    <source>
        <strain evidence="1">FL966</strain>
    </source>
</reference>
<gene>
    <name evidence="1" type="ORF">CPELLU_LOCUS15549</name>
</gene>
<protein>
    <submittedName>
        <fullName evidence="1">9311_t:CDS:1</fullName>
    </submittedName>
</protein>
<name>A0A9N9J975_9GLOM</name>
<evidence type="ECO:0000313" key="2">
    <source>
        <dbReference type="Proteomes" id="UP000789759"/>
    </source>
</evidence>